<evidence type="ECO:0000256" key="2">
    <source>
        <dbReference type="SAM" id="SignalP"/>
    </source>
</evidence>
<feature type="chain" id="PRO_5035207752" evidence="2">
    <location>
        <begin position="20"/>
        <end position="329"/>
    </location>
</feature>
<keyword evidence="4" id="KW-0645">Protease</keyword>
<dbReference type="InterPro" id="IPR013128">
    <property type="entry name" value="Peptidase_C1A"/>
</dbReference>
<accession>A0A8J6E3K5</accession>
<dbReference type="InterPro" id="IPR038765">
    <property type="entry name" value="Papain-like_cys_pep_sf"/>
</dbReference>
<evidence type="ECO:0000313" key="5">
    <source>
        <dbReference type="Proteomes" id="UP000717585"/>
    </source>
</evidence>
<dbReference type="PROSITE" id="PS00639">
    <property type="entry name" value="THIOL_PROTEASE_HIS"/>
    <property type="match status" value="1"/>
</dbReference>
<dbReference type="PANTHER" id="PTHR12411">
    <property type="entry name" value="CYSTEINE PROTEASE FAMILY C1-RELATED"/>
    <property type="match status" value="1"/>
</dbReference>
<feature type="domain" description="Peptidase C1A papain C-terminal" evidence="3">
    <location>
        <begin position="22"/>
        <end position="256"/>
    </location>
</feature>
<dbReference type="Pfam" id="PF00112">
    <property type="entry name" value="Peptidase_C1"/>
    <property type="match status" value="1"/>
</dbReference>
<dbReference type="InterPro" id="IPR000668">
    <property type="entry name" value="Peptidase_C1A_C"/>
</dbReference>
<organism evidence="4 5">
    <name type="scientific">Carpediemonas membranifera</name>
    <dbReference type="NCBI Taxonomy" id="201153"/>
    <lineage>
        <taxon>Eukaryota</taxon>
        <taxon>Metamonada</taxon>
        <taxon>Carpediemonas-like organisms</taxon>
        <taxon>Carpediemonas</taxon>
    </lineage>
</organism>
<protein>
    <submittedName>
        <fullName evidence="4">Papain family cysteine protease</fullName>
    </submittedName>
</protein>
<comment type="similarity">
    <text evidence="1">Belongs to the peptidase C1 family.</text>
</comment>
<dbReference type="SMART" id="SM00645">
    <property type="entry name" value="Pept_C1"/>
    <property type="match status" value="1"/>
</dbReference>
<dbReference type="SUPFAM" id="SSF54001">
    <property type="entry name" value="Cysteine proteinases"/>
    <property type="match status" value="1"/>
</dbReference>
<keyword evidence="2" id="KW-0732">Signal</keyword>
<keyword evidence="4" id="KW-0378">Hydrolase</keyword>
<reference evidence="4" key="1">
    <citation type="submission" date="2021-05" db="EMBL/GenBank/DDBJ databases">
        <title>A free-living protist that lacks canonical eukaryotic 1 DNA replication and segregation systems.</title>
        <authorList>
            <person name="Salas-Leiva D.E."/>
            <person name="Tromer E.C."/>
            <person name="Curtis B.A."/>
            <person name="Jerlstrom-Hultqvist J."/>
            <person name="Kolisko M."/>
            <person name="Yi Z."/>
            <person name="Salas-Leiva J.S."/>
            <person name="Gallot-Lavallee L."/>
            <person name="Kops G.J.P.L."/>
            <person name="Archibald J.M."/>
            <person name="Simpson A.G.B."/>
            <person name="Roger A.J."/>
        </authorList>
    </citation>
    <scope>NUCLEOTIDE SEQUENCE</scope>
    <source>
        <strain evidence="4">BICM</strain>
    </source>
</reference>
<keyword evidence="5" id="KW-1185">Reference proteome</keyword>
<evidence type="ECO:0000256" key="1">
    <source>
        <dbReference type="ARBA" id="ARBA00008455"/>
    </source>
</evidence>
<dbReference type="Proteomes" id="UP000717585">
    <property type="component" value="Unassembled WGS sequence"/>
</dbReference>
<evidence type="ECO:0000259" key="3">
    <source>
        <dbReference type="SMART" id="SM00645"/>
    </source>
</evidence>
<comment type="caution">
    <text evidence="4">The sequence shown here is derived from an EMBL/GenBank/DDBJ whole genome shotgun (WGS) entry which is preliminary data.</text>
</comment>
<dbReference type="PROSITE" id="PS51257">
    <property type="entry name" value="PROKAR_LIPOPROTEIN"/>
    <property type="match status" value="1"/>
</dbReference>
<name>A0A8J6E3K5_9EUKA</name>
<dbReference type="GO" id="GO:0008234">
    <property type="term" value="F:cysteine-type peptidase activity"/>
    <property type="evidence" value="ECO:0007669"/>
    <property type="project" value="InterPro"/>
</dbReference>
<sequence>MKHLFIALAVFATFTSSACLDLPNSFDARKKWGSSCPVLHDIKTQEHCGSCAFLSIAQVVSDRHCIATGSSIPFSAQWLMSCVDYEKEPDWVPCNGIPGNMVFDAVVEHGMVPETCLPYSSDDWVTPACPATCNDGTAFNKRTYTIKEYGIIDSASDDIVTAIQEEIFLRGPLFVAIDVYSDFNDYATGVYTCNQHSDEEPGAHAVRIVGWGVEDGIPYWLCTNTWGREWGSDGAFKIRRGVNECGIEGGFSAFPIFDRSGWALARMWAGKLVSGVSFLIAGLQFCSDVLSVKPLAAVSLRSRRKDLCESKEKSEYAGRGHRAIDLKMD</sequence>
<feature type="signal peptide" evidence="2">
    <location>
        <begin position="1"/>
        <end position="19"/>
    </location>
</feature>
<dbReference type="EMBL" id="JAHDYR010000025">
    <property type="protein sequence ID" value="KAG9393307.1"/>
    <property type="molecule type" value="Genomic_DNA"/>
</dbReference>
<evidence type="ECO:0000313" key="4">
    <source>
        <dbReference type="EMBL" id="KAG9393307.1"/>
    </source>
</evidence>
<dbReference type="Gene3D" id="3.90.70.10">
    <property type="entry name" value="Cysteine proteinases"/>
    <property type="match status" value="1"/>
</dbReference>
<gene>
    <name evidence="4" type="ORF">J8273_3441</name>
</gene>
<dbReference type="GO" id="GO:0006508">
    <property type="term" value="P:proteolysis"/>
    <property type="evidence" value="ECO:0007669"/>
    <property type="project" value="UniProtKB-KW"/>
</dbReference>
<proteinExistence type="inferred from homology"/>
<dbReference type="InterPro" id="IPR025660">
    <property type="entry name" value="Pept_his_AS"/>
</dbReference>
<dbReference type="AlphaFoldDB" id="A0A8J6E3K5"/>
<dbReference type="OrthoDB" id="3789175at2759"/>